<keyword evidence="2 6" id="KW-0812">Transmembrane</keyword>
<dbReference type="Pfam" id="PF04145">
    <property type="entry name" value="Ctr"/>
    <property type="match status" value="1"/>
</dbReference>
<evidence type="ECO:0000256" key="4">
    <source>
        <dbReference type="ARBA" id="ARBA00022989"/>
    </source>
</evidence>
<reference evidence="7 8" key="1">
    <citation type="submission" date="2013-09" db="EMBL/GenBank/DDBJ databases">
        <title>Corchorus capsularis genome sequencing.</title>
        <authorList>
            <person name="Alam M."/>
            <person name="Haque M.S."/>
            <person name="Islam M.S."/>
            <person name="Emdad E.M."/>
            <person name="Islam M.M."/>
            <person name="Ahmed B."/>
            <person name="Halim A."/>
            <person name="Hossen Q.M.M."/>
            <person name="Hossain M.Z."/>
            <person name="Ahmed R."/>
            <person name="Khan M.M."/>
            <person name="Islam R."/>
            <person name="Rashid M.M."/>
            <person name="Khan S.A."/>
            <person name="Rahman M.S."/>
            <person name="Alam M."/>
        </authorList>
    </citation>
    <scope>NUCLEOTIDE SEQUENCE [LARGE SCALE GENOMIC DNA]</scope>
    <source>
        <strain evidence="8">cv. CVL-1</strain>
        <tissue evidence="7">Whole seedling</tissue>
    </source>
</reference>
<dbReference type="PANTHER" id="PTHR12483">
    <property type="entry name" value="SOLUTE CARRIER FAMILY 31 COPPER TRANSPORTERS"/>
    <property type="match status" value="1"/>
</dbReference>
<gene>
    <name evidence="7" type="ORF">CCACVL1_01926</name>
</gene>
<comment type="subcellular location">
    <subcellularLocation>
        <location evidence="6">Membrane</location>
        <topology evidence="6">Multi-pass membrane protein</topology>
    </subcellularLocation>
</comment>
<name>A0A1R3KE64_COCAP</name>
<dbReference type="GO" id="GO:0005886">
    <property type="term" value="C:plasma membrane"/>
    <property type="evidence" value="ECO:0007669"/>
    <property type="project" value="TreeGrafter"/>
</dbReference>
<evidence type="ECO:0000256" key="2">
    <source>
        <dbReference type="ARBA" id="ARBA00022692"/>
    </source>
</evidence>
<evidence type="ECO:0000256" key="6">
    <source>
        <dbReference type="RuleBase" id="RU367022"/>
    </source>
</evidence>
<dbReference type="OrthoDB" id="73901at2759"/>
<evidence type="ECO:0000256" key="3">
    <source>
        <dbReference type="ARBA" id="ARBA00022796"/>
    </source>
</evidence>
<keyword evidence="5 6" id="KW-0472">Membrane</keyword>
<evidence type="ECO:0000256" key="5">
    <source>
        <dbReference type="ARBA" id="ARBA00023136"/>
    </source>
</evidence>
<protein>
    <recommendedName>
        <fullName evidence="6">Copper transport protein</fullName>
    </recommendedName>
</protein>
<sequence>MKMGGQMTLFWGKNTADIFPGWEGGSLWSYLFGLIWVFLLSLMVERLSHTRFIKPGTHHVTAGLLQTSMYAIRVALAYLVMLAVMSFNVGVILASVAGYAVGFLVYGSRVFRNNSQLVAYEEPSDIPPLNC</sequence>
<keyword evidence="6" id="KW-0813">Transport</keyword>
<evidence type="ECO:0000313" key="7">
    <source>
        <dbReference type="EMBL" id="OMP05383.1"/>
    </source>
</evidence>
<organism evidence="7 8">
    <name type="scientific">Corchorus capsularis</name>
    <name type="common">Jute</name>
    <dbReference type="NCBI Taxonomy" id="210143"/>
    <lineage>
        <taxon>Eukaryota</taxon>
        <taxon>Viridiplantae</taxon>
        <taxon>Streptophyta</taxon>
        <taxon>Embryophyta</taxon>
        <taxon>Tracheophyta</taxon>
        <taxon>Spermatophyta</taxon>
        <taxon>Magnoliopsida</taxon>
        <taxon>eudicotyledons</taxon>
        <taxon>Gunneridae</taxon>
        <taxon>Pentapetalae</taxon>
        <taxon>rosids</taxon>
        <taxon>malvids</taxon>
        <taxon>Malvales</taxon>
        <taxon>Malvaceae</taxon>
        <taxon>Grewioideae</taxon>
        <taxon>Apeibeae</taxon>
        <taxon>Corchorus</taxon>
    </lineage>
</organism>
<feature type="transmembrane region" description="Helical" evidence="6">
    <location>
        <begin position="87"/>
        <end position="106"/>
    </location>
</feature>
<dbReference type="GO" id="GO:0005375">
    <property type="term" value="F:copper ion transmembrane transporter activity"/>
    <property type="evidence" value="ECO:0007669"/>
    <property type="project" value="UniProtKB-UniRule"/>
</dbReference>
<dbReference type="Proteomes" id="UP000188268">
    <property type="component" value="Unassembled WGS sequence"/>
</dbReference>
<keyword evidence="8" id="KW-1185">Reference proteome</keyword>
<feature type="transmembrane region" description="Helical" evidence="6">
    <location>
        <begin position="27"/>
        <end position="48"/>
    </location>
</feature>
<comment type="caution">
    <text evidence="7">The sequence shown here is derived from an EMBL/GenBank/DDBJ whole genome shotgun (WGS) entry which is preliminary data.</text>
</comment>
<keyword evidence="3 6" id="KW-0187">Copper transport</keyword>
<comment type="similarity">
    <text evidence="1 6">Belongs to the copper transporter (Ctr) (TC 1.A.56) family. SLC31A subfamily.</text>
</comment>
<accession>A0A1R3KE64</accession>
<keyword evidence="6" id="KW-0186">Copper</keyword>
<evidence type="ECO:0000256" key="1">
    <source>
        <dbReference type="ARBA" id="ARBA00006921"/>
    </source>
</evidence>
<evidence type="ECO:0000313" key="8">
    <source>
        <dbReference type="Proteomes" id="UP000188268"/>
    </source>
</evidence>
<feature type="transmembrane region" description="Helical" evidence="6">
    <location>
        <begin position="60"/>
        <end position="81"/>
    </location>
</feature>
<dbReference type="InterPro" id="IPR007274">
    <property type="entry name" value="Cop_transporter"/>
</dbReference>
<dbReference type="Gramene" id="OMP05383">
    <property type="protein sequence ID" value="OMP05383"/>
    <property type="gene ID" value="CCACVL1_01926"/>
</dbReference>
<dbReference type="PANTHER" id="PTHR12483:SF83">
    <property type="entry name" value="COPPER TRANSPORT PROTEIN"/>
    <property type="match status" value="1"/>
</dbReference>
<keyword evidence="6" id="KW-0406">Ion transport</keyword>
<proteinExistence type="inferred from homology"/>
<dbReference type="OMA" id="GNTTEIM"/>
<dbReference type="AlphaFoldDB" id="A0A1R3KE64"/>
<keyword evidence="4 6" id="KW-1133">Transmembrane helix</keyword>
<dbReference type="EMBL" id="AWWV01005396">
    <property type="protein sequence ID" value="OMP05383.1"/>
    <property type="molecule type" value="Genomic_DNA"/>
</dbReference>